<organism evidence="1 2">
    <name type="scientific">Marseillevirus marseillevirus</name>
    <name type="common">GBM</name>
    <dbReference type="NCBI Taxonomy" id="694581"/>
    <lineage>
        <taxon>Viruses</taxon>
        <taxon>Varidnaviria</taxon>
        <taxon>Bamfordvirae</taxon>
        <taxon>Nucleocytoviricota</taxon>
        <taxon>Megaviricetes</taxon>
        <taxon>Pimascovirales</taxon>
        <taxon>Pimascovirales incertae sedis</taxon>
        <taxon>Marseilleviridae</taxon>
        <taxon>Marseillevirus</taxon>
        <taxon>Marseillevirus massiliense</taxon>
    </lineage>
</organism>
<dbReference type="EMBL" id="GU071086">
    <property type="protein sequence ID" value="ADB04217.1"/>
    <property type="molecule type" value="Genomic_DNA"/>
</dbReference>
<dbReference type="KEGG" id="vg:8746691"/>
<protein>
    <submittedName>
        <fullName evidence="1">Uncharacterized protein</fullName>
    </submittedName>
</protein>
<gene>
    <name evidence="1" type="ORF">MAR_ORF455</name>
</gene>
<organismHost>
    <name type="scientific">Acanthamoeba</name>
    <dbReference type="NCBI Taxonomy" id="5754"/>
</organismHost>
<dbReference type="GeneID" id="8746691"/>
<evidence type="ECO:0000313" key="2">
    <source>
        <dbReference type="Proteomes" id="UP000029780"/>
    </source>
</evidence>
<reference evidence="1 2" key="1">
    <citation type="journal article" date="2009" name="Proc. Natl. Acad. Sci. U.S.A.">
        <title>Giant Marseillevirus highlights the role of amoebae as a melting pot in emergence of chimeric microorganisms.</title>
        <authorList>
            <person name="Boyer M."/>
            <person name="Yutin N."/>
            <person name="Pagnier I."/>
            <person name="Barrassi L."/>
            <person name="Fournous G."/>
            <person name="Espinosa L."/>
            <person name="Robert C."/>
            <person name="Azza S."/>
            <person name="Sun S."/>
            <person name="Rossmann M.G."/>
            <person name="Suzan-Monti M."/>
            <person name="La Scola B."/>
            <person name="Koonin E.V."/>
            <person name="Raoult D."/>
        </authorList>
    </citation>
    <scope>NUCLEOTIDE SEQUENCE [LARGE SCALE GENOMIC DNA]</scope>
    <source>
        <strain evidence="1 2">T19</strain>
    </source>
</reference>
<dbReference type="RefSeq" id="YP_003407179.1">
    <property type="nucleotide sequence ID" value="NC_013756.1"/>
</dbReference>
<dbReference type="Proteomes" id="UP000029780">
    <property type="component" value="Segment"/>
</dbReference>
<accession>D2XB90</accession>
<sequence length="56" mass="6560">MIAGGSYLVAAAGFSPLIVKDMAKEHKSFQEFFPVFLWRVALFPYYQTLFRWKRQA</sequence>
<proteinExistence type="predicted"/>
<name>D2XB90_GBMV</name>
<keyword evidence="2" id="KW-1185">Reference proteome</keyword>
<evidence type="ECO:0000313" key="1">
    <source>
        <dbReference type="EMBL" id="ADB04217.1"/>
    </source>
</evidence>